<dbReference type="Proteomes" id="UP001153712">
    <property type="component" value="Chromosome 3"/>
</dbReference>
<evidence type="ECO:0000313" key="10">
    <source>
        <dbReference type="Proteomes" id="UP001153712"/>
    </source>
</evidence>
<comment type="subcellular location">
    <subcellularLocation>
        <location evidence="1">Mitochondrion</location>
    </subcellularLocation>
</comment>
<evidence type="ECO:0000256" key="6">
    <source>
        <dbReference type="ARBA" id="ARBA00037985"/>
    </source>
</evidence>
<dbReference type="GO" id="GO:0005739">
    <property type="term" value="C:mitochondrion"/>
    <property type="evidence" value="ECO:0007669"/>
    <property type="project" value="UniProtKB-SubCell"/>
</dbReference>
<dbReference type="PANTHER" id="PTHR15889:SF2">
    <property type="entry name" value="LARGE RIBOSOMAL SUBUNIT PROTEIN ML37"/>
    <property type="match status" value="1"/>
</dbReference>
<sequence length="405" mass="46765">MRITPVLLKQHLGWHFYKHWVVQGKVKPLETGATAILKSKGIPVYDPKDIISEKRTIEKIQVIGERDLPQPLDETHPNWHETPLFKVGNNNVLLEGLNQAQIVTNSVKIADDLPNKINVEALPKSVDKVMKSIIMQSHVFDAEQKTLPKIKDPERPAWNFPRIYGISQERRNKIITHKLINLLENTSDKDLAKQRYIFEDLLFSYPFERNGQLAQLEVSGNVVMTSTKPLPPITNDSLESHNLPNIDPIDPLITFTKEHIYELRNIYPIKSTVKAHHPHTIFIHFDREFVKNLYEEEVTTEQIFGRSLLHTFTVAASYARQKYGDGKTLDEPVTVQCVQTDGRIFHFGVLQLNTLNLLDASTKNVWYQTPLQYLFENCEYVKGKPVLEGYNNQIIQQLHSFYRNV</sequence>
<dbReference type="GO" id="GO:0003735">
    <property type="term" value="F:structural constituent of ribosome"/>
    <property type="evidence" value="ECO:0007669"/>
    <property type="project" value="InterPro"/>
</dbReference>
<name>A0A9N9TK51_PHYSR</name>
<protein>
    <recommendedName>
        <fullName evidence="7">Large ribosomal subunit protein mL37</fullName>
    </recommendedName>
    <alternativeName>
        <fullName evidence="8">39S ribosomal protein L37, mitochondrial</fullName>
    </alternativeName>
</protein>
<dbReference type="GO" id="GO:0006412">
    <property type="term" value="P:translation"/>
    <property type="evidence" value="ECO:0007669"/>
    <property type="project" value="InterPro"/>
</dbReference>
<comment type="similarity">
    <text evidence="6">Belongs to the mitochondrion-specific ribosomal protein mL37 family.</text>
</comment>
<dbReference type="AlphaFoldDB" id="A0A9N9TK51"/>
<evidence type="ECO:0000256" key="7">
    <source>
        <dbReference type="ARBA" id="ARBA00039442"/>
    </source>
</evidence>
<dbReference type="GO" id="GO:1990904">
    <property type="term" value="C:ribonucleoprotein complex"/>
    <property type="evidence" value="ECO:0007669"/>
    <property type="project" value="UniProtKB-KW"/>
</dbReference>
<keyword evidence="2" id="KW-0809">Transit peptide</keyword>
<dbReference type="GO" id="GO:0005840">
    <property type="term" value="C:ribosome"/>
    <property type="evidence" value="ECO:0007669"/>
    <property type="project" value="UniProtKB-KW"/>
</dbReference>
<dbReference type="OrthoDB" id="5835618at2759"/>
<evidence type="ECO:0000256" key="3">
    <source>
        <dbReference type="ARBA" id="ARBA00022980"/>
    </source>
</evidence>
<keyword evidence="5" id="KW-0687">Ribonucleoprotein</keyword>
<evidence type="ECO:0000313" key="9">
    <source>
        <dbReference type="EMBL" id="CAG9860222.1"/>
    </source>
</evidence>
<evidence type="ECO:0000256" key="5">
    <source>
        <dbReference type="ARBA" id="ARBA00023274"/>
    </source>
</evidence>
<keyword evidence="3" id="KW-0689">Ribosomal protein</keyword>
<evidence type="ECO:0000256" key="1">
    <source>
        <dbReference type="ARBA" id="ARBA00004173"/>
    </source>
</evidence>
<dbReference type="Pfam" id="PF07147">
    <property type="entry name" value="PDCD9"/>
    <property type="match status" value="1"/>
</dbReference>
<proteinExistence type="inferred from homology"/>
<gene>
    <name evidence="9" type="ORF">PHYEVI_LOCUS6578</name>
</gene>
<organism evidence="9 10">
    <name type="scientific">Phyllotreta striolata</name>
    <name type="common">Striped flea beetle</name>
    <name type="synonym">Crioceris striolata</name>
    <dbReference type="NCBI Taxonomy" id="444603"/>
    <lineage>
        <taxon>Eukaryota</taxon>
        <taxon>Metazoa</taxon>
        <taxon>Ecdysozoa</taxon>
        <taxon>Arthropoda</taxon>
        <taxon>Hexapoda</taxon>
        <taxon>Insecta</taxon>
        <taxon>Pterygota</taxon>
        <taxon>Neoptera</taxon>
        <taxon>Endopterygota</taxon>
        <taxon>Coleoptera</taxon>
        <taxon>Polyphaga</taxon>
        <taxon>Cucujiformia</taxon>
        <taxon>Chrysomeloidea</taxon>
        <taxon>Chrysomelidae</taxon>
        <taxon>Galerucinae</taxon>
        <taxon>Alticini</taxon>
        <taxon>Phyllotreta</taxon>
    </lineage>
</organism>
<dbReference type="InterPro" id="IPR010793">
    <property type="entry name" value="Ribosomal_mL37/mL65"/>
</dbReference>
<dbReference type="InterPro" id="IPR052482">
    <property type="entry name" value="mtLSU_mL37"/>
</dbReference>
<dbReference type="EMBL" id="OU900096">
    <property type="protein sequence ID" value="CAG9860222.1"/>
    <property type="molecule type" value="Genomic_DNA"/>
</dbReference>
<reference evidence="9" key="1">
    <citation type="submission" date="2022-01" db="EMBL/GenBank/DDBJ databases">
        <authorList>
            <person name="King R."/>
        </authorList>
    </citation>
    <scope>NUCLEOTIDE SEQUENCE</scope>
</reference>
<dbReference type="PANTHER" id="PTHR15889">
    <property type="entry name" value="MITOCHONDRIAL RIBOSOMAL PROTEIN L37"/>
    <property type="match status" value="1"/>
</dbReference>
<evidence type="ECO:0000256" key="8">
    <source>
        <dbReference type="ARBA" id="ARBA00041617"/>
    </source>
</evidence>
<evidence type="ECO:0000256" key="2">
    <source>
        <dbReference type="ARBA" id="ARBA00022946"/>
    </source>
</evidence>
<keyword evidence="4" id="KW-0496">Mitochondrion</keyword>
<accession>A0A9N9TK51</accession>
<keyword evidence="10" id="KW-1185">Reference proteome</keyword>
<evidence type="ECO:0000256" key="4">
    <source>
        <dbReference type="ARBA" id="ARBA00023128"/>
    </source>
</evidence>